<comment type="caution">
    <text evidence="1">The sequence shown here is derived from an EMBL/GenBank/DDBJ whole genome shotgun (WGS) entry which is preliminary data.</text>
</comment>
<organism evidence="1 2">
    <name type="scientific">Brachionus plicatilis</name>
    <name type="common">Marine rotifer</name>
    <name type="synonym">Brachionus muelleri</name>
    <dbReference type="NCBI Taxonomy" id="10195"/>
    <lineage>
        <taxon>Eukaryota</taxon>
        <taxon>Metazoa</taxon>
        <taxon>Spiralia</taxon>
        <taxon>Gnathifera</taxon>
        <taxon>Rotifera</taxon>
        <taxon>Eurotatoria</taxon>
        <taxon>Monogononta</taxon>
        <taxon>Pseudotrocha</taxon>
        <taxon>Ploima</taxon>
        <taxon>Brachionidae</taxon>
        <taxon>Brachionus</taxon>
    </lineage>
</organism>
<sequence length="115" mass="13247">MITHQNSEPFELCLNKKITLFLDFSDSEFFVVQFFLPRQQLLGMLASLAQLFLSLSQIPKLNQKLMIIELCNISEIGKILIKIAAFFCHRQSQIAKLQAIADWKEYAQTPATRLN</sequence>
<gene>
    <name evidence="1" type="ORF">BpHYR1_018256</name>
</gene>
<proteinExistence type="predicted"/>
<reference evidence="1 2" key="1">
    <citation type="journal article" date="2018" name="Sci. Rep.">
        <title>Genomic signatures of local adaptation to the degree of environmental predictability in rotifers.</title>
        <authorList>
            <person name="Franch-Gras L."/>
            <person name="Hahn C."/>
            <person name="Garcia-Roger E.M."/>
            <person name="Carmona M.J."/>
            <person name="Serra M."/>
            <person name="Gomez A."/>
        </authorList>
    </citation>
    <scope>NUCLEOTIDE SEQUENCE [LARGE SCALE GENOMIC DNA]</scope>
    <source>
        <strain evidence="1">HYR1</strain>
    </source>
</reference>
<keyword evidence="2" id="KW-1185">Reference proteome</keyword>
<dbReference type="AlphaFoldDB" id="A0A3M7RVU3"/>
<evidence type="ECO:0000313" key="2">
    <source>
        <dbReference type="Proteomes" id="UP000276133"/>
    </source>
</evidence>
<protein>
    <submittedName>
        <fullName evidence="1">Uncharacterized protein</fullName>
    </submittedName>
</protein>
<dbReference type="Proteomes" id="UP000276133">
    <property type="component" value="Unassembled WGS sequence"/>
</dbReference>
<dbReference type="EMBL" id="REGN01002503">
    <property type="protein sequence ID" value="RNA27703.1"/>
    <property type="molecule type" value="Genomic_DNA"/>
</dbReference>
<evidence type="ECO:0000313" key="1">
    <source>
        <dbReference type="EMBL" id="RNA27703.1"/>
    </source>
</evidence>
<name>A0A3M7RVU3_BRAPC</name>
<accession>A0A3M7RVU3</accession>